<protein>
    <submittedName>
        <fullName evidence="1">Uncharacterized protein</fullName>
    </submittedName>
</protein>
<reference evidence="1 2" key="1">
    <citation type="journal article" date="2011" name="PLoS Genet.">
        <title>Genome sequencing and comparative transcriptomics of the model entomopathogenic fungi Metarhizium anisopliae and M. acridum.</title>
        <authorList>
            <person name="Gao Q."/>
            <person name="Jin K."/>
            <person name="Ying S.H."/>
            <person name="Zhang Y."/>
            <person name="Xiao G."/>
            <person name="Shang Y."/>
            <person name="Duan Z."/>
            <person name="Hu X."/>
            <person name="Xie X.Q."/>
            <person name="Zhou G."/>
            <person name="Peng G."/>
            <person name="Luo Z."/>
            <person name="Huang W."/>
            <person name="Wang B."/>
            <person name="Fang W."/>
            <person name="Wang S."/>
            <person name="Zhong Y."/>
            <person name="Ma L.J."/>
            <person name="St Leger R.J."/>
            <person name="Zhao G.P."/>
            <person name="Pei Y."/>
            <person name="Feng M.G."/>
            <person name="Xia Y."/>
            <person name="Wang C."/>
        </authorList>
    </citation>
    <scope>NUCLEOTIDE SEQUENCE [LARGE SCALE GENOMIC DNA]</scope>
    <source>
        <strain evidence="1 2">CQMa 102</strain>
    </source>
</reference>
<dbReference type="KEGG" id="maw:19253691"/>
<dbReference type="HOGENOM" id="CLU_1402748_0_0_1"/>
<dbReference type="Proteomes" id="UP000002499">
    <property type="component" value="Unassembled WGS sequence"/>
</dbReference>
<name>E9EHN2_METAQ</name>
<accession>E9EHN2</accession>
<evidence type="ECO:0000313" key="1">
    <source>
        <dbReference type="EMBL" id="EFY84566.1"/>
    </source>
</evidence>
<dbReference type="AlphaFoldDB" id="E9EHN2"/>
<organism evidence="2">
    <name type="scientific">Metarhizium acridum (strain CQMa 102)</name>
    <dbReference type="NCBI Taxonomy" id="655827"/>
    <lineage>
        <taxon>Eukaryota</taxon>
        <taxon>Fungi</taxon>
        <taxon>Dikarya</taxon>
        <taxon>Ascomycota</taxon>
        <taxon>Pezizomycotina</taxon>
        <taxon>Sordariomycetes</taxon>
        <taxon>Hypocreomycetidae</taxon>
        <taxon>Hypocreales</taxon>
        <taxon>Clavicipitaceae</taxon>
        <taxon>Metarhizium</taxon>
    </lineage>
</organism>
<dbReference type="InParanoid" id="E9EHN2"/>
<evidence type="ECO:0000313" key="2">
    <source>
        <dbReference type="Proteomes" id="UP000002499"/>
    </source>
</evidence>
<gene>
    <name evidence="1" type="ORF">MAC_09380</name>
</gene>
<dbReference type="Gene3D" id="2.120.10.70">
    <property type="entry name" value="Fucose-specific lectin"/>
    <property type="match status" value="1"/>
</dbReference>
<dbReference type="EMBL" id="GL698617">
    <property type="protein sequence ID" value="EFY84566.1"/>
    <property type="molecule type" value="Genomic_DNA"/>
</dbReference>
<dbReference type="GeneID" id="19253691"/>
<sequence length="194" mass="21167">MPFTKMTLEAEDYCVTSPSSRPSIPSWLRSSPAFVTTRYMSSTRLRIATEPSARSLDAELGIDITTGTSASNKPPVVFFQQTNLATRRVDGVVTKASPHTPLAATHAVSTNLKDVFVFYTSNANEIERLAIESDGQEIVSTELLTTTPKGNLAAVVRKSSTSSTEEEVTLFYQSDEPAYYSAVHACAMTTVENW</sequence>
<proteinExistence type="predicted"/>
<dbReference type="eggNOG" id="ENOG502T461">
    <property type="taxonomic scope" value="Eukaryota"/>
</dbReference>
<keyword evidence="2" id="KW-1185">Reference proteome</keyword>
<dbReference type="OrthoDB" id="3215839at2759"/>